<proteinExistence type="predicted"/>
<dbReference type="Pfam" id="PF08837">
    <property type="entry name" value="DUF1810"/>
    <property type="match status" value="1"/>
</dbReference>
<evidence type="ECO:0000313" key="2">
    <source>
        <dbReference type="Proteomes" id="UP000594759"/>
    </source>
</evidence>
<protein>
    <submittedName>
        <fullName evidence="1">DUF1810 domain-containing protein</fullName>
    </submittedName>
</protein>
<dbReference type="InterPro" id="IPR036287">
    <property type="entry name" value="Rv1873-like_sf"/>
</dbReference>
<reference evidence="1 2" key="1">
    <citation type="submission" date="2020-11" db="EMBL/GenBank/DDBJ databases">
        <title>Pedobacter endophytica, an endophytic bacteria isolated form Carex pumila.</title>
        <authorList>
            <person name="Peng Y."/>
            <person name="Jiang L."/>
            <person name="Lee J."/>
        </authorList>
    </citation>
    <scope>NUCLEOTIDE SEQUENCE [LARGE SCALE GENOMIC DNA]</scope>
    <source>
        <strain evidence="1 2">JBR3-12</strain>
    </source>
</reference>
<dbReference type="PIRSF" id="PIRSF008546">
    <property type="entry name" value="UCP008546"/>
    <property type="match status" value="1"/>
</dbReference>
<sequence length="142" mass="16173">MAREKTLNRFIEAQEQDYSRALTEIKQGRKRSHWMWYIFPQINGLGFSETSKFYGIKDLAEAEEYLSHPILGSRLLEISTALLALDESDALKIFGSPDNMKLKSSMTLFASIDDAPQVFKSVLNKFFNGETDSETLKLIKNG</sequence>
<gene>
    <name evidence="1" type="ORF">IZT61_20275</name>
</gene>
<dbReference type="AlphaFoldDB" id="A0A7S9KZA6"/>
<organism evidence="1 2">
    <name type="scientific">Pedobacter endophyticus</name>
    <dbReference type="NCBI Taxonomy" id="2789740"/>
    <lineage>
        <taxon>Bacteria</taxon>
        <taxon>Pseudomonadati</taxon>
        <taxon>Bacteroidota</taxon>
        <taxon>Sphingobacteriia</taxon>
        <taxon>Sphingobacteriales</taxon>
        <taxon>Sphingobacteriaceae</taxon>
        <taxon>Pedobacter</taxon>
    </lineage>
</organism>
<dbReference type="InterPro" id="IPR014937">
    <property type="entry name" value="DUF1810"/>
</dbReference>
<dbReference type="KEGG" id="pex:IZT61_20275"/>
<dbReference type="Gene3D" id="1.25.40.380">
    <property type="entry name" value="Protein of unknown function DUF1810"/>
    <property type="match status" value="1"/>
</dbReference>
<dbReference type="RefSeq" id="WP_196098816.1">
    <property type="nucleotide sequence ID" value="NZ_CP064939.1"/>
</dbReference>
<name>A0A7S9KZA6_9SPHI</name>
<dbReference type="SUPFAM" id="SSF140736">
    <property type="entry name" value="Rv1873-like"/>
    <property type="match status" value="1"/>
</dbReference>
<dbReference type="EMBL" id="CP064939">
    <property type="protein sequence ID" value="QPH39349.1"/>
    <property type="molecule type" value="Genomic_DNA"/>
</dbReference>
<keyword evidence="2" id="KW-1185">Reference proteome</keyword>
<accession>A0A7S9KZA6</accession>
<dbReference type="Proteomes" id="UP000594759">
    <property type="component" value="Chromosome"/>
</dbReference>
<evidence type="ECO:0000313" key="1">
    <source>
        <dbReference type="EMBL" id="QPH39349.1"/>
    </source>
</evidence>